<evidence type="ECO:0000259" key="5">
    <source>
        <dbReference type="PROSITE" id="PS50011"/>
    </source>
</evidence>
<feature type="region of interest" description="Disordered" evidence="4">
    <location>
        <begin position="530"/>
        <end position="549"/>
    </location>
</feature>
<dbReference type="InterPro" id="IPR000719">
    <property type="entry name" value="Prot_kinase_dom"/>
</dbReference>
<dbReference type="WBParaSite" id="ACRNAN_scaffold4011.g13915.t1">
    <property type="protein sequence ID" value="ACRNAN_scaffold4011.g13915.t1"/>
    <property type="gene ID" value="ACRNAN_scaffold4011.g13915"/>
</dbReference>
<feature type="binding site" evidence="3">
    <location>
        <position position="278"/>
    </location>
    <ligand>
        <name>ATP</name>
        <dbReference type="ChEBI" id="CHEBI:30616"/>
    </ligand>
</feature>
<dbReference type="PANTHER" id="PTHR24416">
    <property type="entry name" value="TYROSINE-PROTEIN KINASE RECEPTOR"/>
    <property type="match status" value="1"/>
</dbReference>
<dbReference type="PROSITE" id="PS00109">
    <property type="entry name" value="PROTEIN_KINASE_TYR"/>
    <property type="match status" value="1"/>
</dbReference>
<dbReference type="Gene3D" id="1.10.510.10">
    <property type="entry name" value="Transferase(Phosphotransferase) domain 1"/>
    <property type="match status" value="1"/>
</dbReference>
<dbReference type="PRINTS" id="PR00109">
    <property type="entry name" value="TYRKINASE"/>
</dbReference>
<dbReference type="GO" id="GO:0004714">
    <property type="term" value="F:transmembrane receptor protein tyrosine kinase activity"/>
    <property type="evidence" value="ECO:0007669"/>
    <property type="project" value="UniProtKB-EC"/>
</dbReference>
<dbReference type="GO" id="GO:0043235">
    <property type="term" value="C:receptor complex"/>
    <property type="evidence" value="ECO:0007669"/>
    <property type="project" value="TreeGrafter"/>
</dbReference>
<dbReference type="GO" id="GO:0007169">
    <property type="term" value="P:cell surface receptor protein tyrosine kinase signaling pathway"/>
    <property type="evidence" value="ECO:0007669"/>
    <property type="project" value="TreeGrafter"/>
</dbReference>
<dbReference type="InterPro" id="IPR011009">
    <property type="entry name" value="Kinase-like_dom_sf"/>
</dbReference>
<evidence type="ECO:0000256" key="2">
    <source>
        <dbReference type="ARBA" id="ARBA00051243"/>
    </source>
</evidence>
<dbReference type="Pfam" id="PF07714">
    <property type="entry name" value="PK_Tyr_Ser-Thr"/>
    <property type="match status" value="1"/>
</dbReference>
<evidence type="ECO:0000313" key="6">
    <source>
        <dbReference type="Proteomes" id="UP000887540"/>
    </source>
</evidence>
<proteinExistence type="predicted"/>
<sequence length="644" mass="73859">MFSEIRGTFKVAKDMESAISELVKKSNYSYNSSLSYNRAKIIIEFSIETFIWKEHEEEKPRFKNSYTYAKMCETTIDEVYLEENTQTIFGYFISNDTKHWVSVENPSTLLLEIPDIKQSIGDKIHGVAIRWMDFDYVNGTCEDQTPFVLSRLIICKMPKIPFNGPREICSGLPETIDEKYKDPKKFDGWEFSIFPCLHEKKLNRDQLPDLSYEKVNDISVGTVCNGLFLIGKDSIKYYLNNGHKHELGRGHFGVVYKGCICFPDESILRTRKYNVAIKELRDKDAQHNNENEMCYVYLDAMSYLHSKKIIHGDLSARNVLVHKFSKEVQTVEVADFGLSQIVNGINSSSKNNVVPLCWAALECLLEPNSRLRQLSGKSDNWSFGVTVWEILTFGKYPYYELSLGTKEKLIEYLINGNRLRAPSNCMPDLFAMMIKCWTEDPEIRPEFEVLEEFFLKCLQNPDDFIKWNGVENDLTWDKKRAAVFLDPTTSAGPVPYPNLRTDPEKISLLDPRSRRSSLSLDDSSIRYENIPMSNLDSDPTKSAGAISSTSHVRGQIEAWEKLSKLTNNSQIQHQSNEDSNDGYIVPKFKKDSNDGYIVPKISATVKVISTDSPKNLDMKKECEIDNLSSVTTTKAFIHDYRNEN</sequence>
<dbReference type="AlphaFoldDB" id="A0A914DTD2"/>
<dbReference type="GO" id="GO:0005524">
    <property type="term" value="F:ATP binding"/>
    <property type="evidence" value="ECO:0007669"/>
    <property type="project" value="UniProtKB-UniRule"/>
</dbReference>
<dbReference type="InterPro" id="IPR001245">
    <property type="entry name" value="Ser-Thr/Tyr_kinase_cat_dom"/>
</dbReference>
<keyword evidence="3" id="KW-0067">ATP-binding</keyword>
<dbReference type="PANTHER" id="PTHR24416:SF611">
    <property type="entry name" value="TYROSINE-PROTEIN KINASE TRANSMEMBRANE RECEPTOR ROR"/>
    <property type="match status" value="1"/>
</dbReference>
<dbReference type="InterPro" id="IPR008266">
    <property type="entry name" value="Tyr_kinase_AS"/>
</dbReference>
<dbReference type="SUPFAM" id="SSF56112">
    <property type="entry name" value="Protein kinase-like (PK-like)"/>
    <property type="match status" value="1"/>
</dbReference>
<keyword evidence="3" id="KW-0547">Nucleotide-binding</keyword>
<protein>
    <submittedName>
        <fullName evidence="7">Protein kinase domain-containing protein</fullName>
    </submittedName>
</protein>
<dbReference type="PROSITE" id="PS00107">
    <property type="entry name" value="PROTEIN_KINASE_ATP"/>
    <property type="match status" value="1"/>
</dbReference>
<dbReference type="Proteomes" id="UP000887540">
    <property type="component" value="Unplaced"/>
</dbReference>
<dbReference type="PROSITE" id="PS50011">
    <property type="entry name" value="PROTEIN_KINASE_DOM"/>
    <property type="match status" value="1"/>
</dbReference>
<keyword evidence="6" id="KW-1185">Reference proteome</keyword>
<dbReference type="GO" id="GO:0005886">
    <property type="term" value="C:plasma membrane"/>
    <property type="evidence" value="ECO:0007669"/>
    <property type="project" value="TreeGrafter"/>
</dbReference>
<reference evidence="7" key="1">
    <citation type="submission" date="2022-11" db="UniProtKB">
        <authorList>
            <consortium name="WormBaseParasite"/>
        </authorList>
    </citation>
    <scope>IDENTIFICATION</scope>
</reference>
<organism evidence="6 7">
    <name type="scientific">Acrobeloides nanus</name>
    <dbReference type="NCBI Taxonomy" id="290746"/>
    <lineage>
        <taxon>Eukaryota</taxon>
        <taxon>Metazoa</taxon>
        <taxon>Ecdysozoa</taxon>
        <taxon>Nematoda</taxon>
        <taxon>Chromadorea</taxon>
        <taxon>Rhabditida</taxon>
        <taxon>Tylenchina</taxon>
        <taxon>Cephalobomorpha</taxon>
        <taxon>Cephaloboidea</taxon>
        <taxon>Cephalobidae</taxon>
        <taxon>Acrobeloides</taxon>
    </lineage>
</organism>
<accession>A0A914DTD2</accession>
<dbReference type="InterPro" id="IPR017441">
    <property type="entry name" value="Protein_kinase_ATP_BS"/>
</dbReference>
<comment type="subcellular location">
    <subcellularLocation>
        <location evidence="1">Membrane</location>
        <topology evidence="1">Single-pass membrane protein</topology>
    </subcellularLocation>
</comment>
<feature type="domain" description="Protein kinase" evidence="5">
    <location>
        <begin position="114"/>
        <end position="454"/>
    </location>
</feature>
<evidence type="ECO:0000256" key="3">
    <source>
        <dbReference type="PROSITE-ProRule" id="PRU10141"/>
    </source>
</evidence>
<name>A0A914DTD2_9BILA</name>
<evidence type="ECO:0000313" key="7">
    <source>
        <dbReference type="WBParaSite" id="ACRNAN_scaffold4011.g13915.t1"/>
    </source>
</evidence>
<dbReference type="InterPro" id="IPR050122">
    <property type="entry name" value="RTK"/>
</dbReference>
<evidence type="ECO:0000256" key="1">
    <source>
        <dbReference type="ARBA" id="ARBA00004167"/>
    </source>
</evidence>
<evidence type="ECO:0000256" key="4">
    <source>
        <dbReference type="SAM" id="MobiDB-lite"/>
    </source>
</evidence>
<comment type="catalytic activity">
    <reaction evidence="2">
        <text>L-tyrosyl-[protein] + ATP = O-phospho-L-tyrosyl-[protein] + ADP + H(+)</text>
        <dbReference type="Rhea" id="RHEA:10596"/>
        <dbReference type="Rhea" id="RHEA-COMP:10136"/>
        <dbReference type="Rhea" id="RHEA-COMP:20101"/>
        <dbReference type="ChEBI" id="CHEBI:15378"/>
        <dbReference type="ChEBI" id="CHEBI:30616"/>
        <dbReference type="ChEBI" id="CHEBI:46858"/>
        <dbReference type="ChEBI" id="CHEBI:61978"/>
        <dbReference type="ChEBI" id="CHEBI:456216"/>
        <dbReference type="EC" id="2.7.10.1"/>
    </reaction>
</comment>